<protein>
    <submittedName>
        <fullName evidence="1">Uncharacterized protein</fullName>
    </submittedName>
</protein>
<dbReference type="AlphaFoldDB" id="A0A9J6FPJ5"/>
<dbReference type="Proteomes" id="UP000821853">
    <property type="component" value="Chromosome 2"/>
</dbReference>
<dbReference type="Gene3D" id="3.80.10.10">
    <property type="entry name" value="Ribonuclease Inhibitor"/>
    <property type="match status" value="1"/>
</dbReference>
<gene>
    <name evidence="1" type="ORF">HPB48_013732</name>
</gene>
<reference evidence="1 2" key="1">
    <citation type="journal article" date="2020" name="Cell">
        <title>Large-Scale Comparative Analyses of Tick Genomes Elucidate Their Genetic Diversity and Vector Capacities.</title>
        <authorList>
            <consortium name="Tick Genome and Microbiome Consortium (TIGMIC)"/>
            <person name="Jia N."/>
            <person name="Wang J."/>
            <person name="Shi W."/>
            <person name="Du L."/>
            <person name="Sun Y."/>
            <person name="Zhan W."/>
            <person name="Jiang J.F."/>
            <person name="Wang Q."/>
            <person name="Zhang B."/>
            <person name="Ji P."/>
            <person name="Bell-Sakyi L."/>
            <person name="Cui X.M."/>
            <person name="Yuan T.T."/>
            <person name="Jiang B.G."/>
            <person name="Yang W.F."/>
            <person name="Lam T.T."/>
            <person name="Chang Q.C."/>
            <person name="Ding S.J."/>
            <person name="Wang X.J."/>
            <person name="Zhu J.G."/>
            <person name="Ruan X.D."/>
            <person name="Zhao L."/>
            <person name="Wei J.T."/>
            <person name="Ye R.Z."/>
            <person name="Que T.C."/>
            <person name="Du C.H."/>
            <person name="Zhou Y.H."/>
            <person name="Cheng J.X."/>
            <person name="Dai P.F."/>
            <person name="Guo W.B."/>
            <person name="Han X.H."/>
            <person name="Huang E.J."/>
            <person name="Li L.F."/>
            <person name="Wei W."/>
            <person name="Gao Y.C."/>
            <person name="Liu J.Z."/>
            <person name="Shao H.Z."/>
            <person name="Wang X."/>
            <person name="Wang C.C."/>
            <person name="Yang T.C."/>
            <person name="Huo Q.B."/>
            <person name="Li W."/>
            <person name="Chen H.Y."/>
            <person name="Chen S.E."/>
            <person name="Zhou L.G."/>
            <person name="Ni X.B."/>
            <person name="Tian J.H."/>
            <person name="Sheng Y."/>
            <person name="Liu T."/>
            <person name="Pan Y.S."/>
            <person name="Xia L.Y."/>
            <person name="Li J."/>
            <person name="Zhao F."/>
            <person name="Cao W.C."/>
        </authorList>
    </citation>
    <scope>NUCLEOTIDE SEQUENCE [LARGE SCALE GENOMIC DNA]</scope>
    <source>
        <strain evidence="1">HaeL-2018</strain>
    </source>
</reference>
<comment type="caution">
    <text evidence="1">The sequence shown here is derived from an EMBL/GenBank/DDBJ whole genome shotgun (WGS) entry which is preliminary data.</text>
</comment>
<dbReference type="EMBL" id="JABSTR010000004">
    <property type="protein sequence ID" value="KAH9368094.1"/>
    <property type="molecule type" value="Genomic_DNA"/>
</dbReference>
<dbReference type="OrthoDB" id="4691307at2759"/>
<organism evidence="1 2">
    <name type="scientific">Haemaphysalis longicornis</name>
    <name type="common">Bush tick</name>
    <dbReference type="NCBI Taxonomy" id="44386"/>
    <lineage>
        <taxon>Eukaryota</taxon>
        <taxon>Metazoa</taxon>
        <taxon>Ecdysozoa</taxon>
        <taxon>Arthropoda</taxon>
        <taxon>Chelicerata</taxon>
        <taxon>Arachnida</taxon>
        <taxon>Acari</taxon>
        <taxon>Parasitiformes</taxon>
        <taxon>Ixodida</taxon>
        <taxon>Ixodoidea</taxon>
        <taxon>Ixodidae</taxon>
        <taxon>Haemaphysalinae</taxon>
        <taxon>Haemaphysalis</taxon>
    </lineage>
</organism>
<dbReference type="SUPFAM" id="SSF52047">
    <property type="entry name" value="RNI-like"/>
    <property type="match status" value="1"/>
</dbReference>
<dbReference type="VEuPathDB" id="VectorBase:HLOH_045486"/>
<dbReference type="InterPro" id="IPR032675">
    <property type="entry name" value="LRR_dom_sf"/>
</dbReference>
<name>A0A9J6FPJ5_HAELO</name>
<proteinExistence type="predicted"/>
<keyword evidence="2" id="KW-1185">Reference proteome</keyword>
<sequence>MTRASTYLRYRAAWSKPHQSVFASEILETASLALKPCRGSSDKRRAPSGSCAFCRGQSNGRVLRPPAFTPPRPSGQLTYSCTGIRSSAELVDRFQPNRTAEGNLRLVFEDSVLEQIPPGLFNGLPVSALHFKNVVLTGRPSRTDPTPLRGLEGTLEKLVFSHNSTVPENWASFLVGMSALAEMVFFHMSGLSFASGAHSGLPSSLRKLHLVSSSIESADDYWLSSLVNLETLLLRHVILSTFPRTVLPTTAGKLQTLLLE</sequence>
<evidence type="ECO:0000313" key="1">
    <source>
        <dbReference type="EMBL" id="KAH9368094.1"/>
    </source>
</evidence>
<evidence type="ECO:0000313" key="2">
    <source>
        <dbReference type="Proteomes" id="UP000821853"/>
    </source>
</evidence>
<accession>A0A9J6FPJ5</accession>